<feature type="binding site" evidence="5">
    <location>
        <position position="227"/>
    </location>
    <ligand>
        <name>Fe cation</name>
        <dbReference type="ChEBI" id="CHEBI:24875"/>
        <note>catalytic</note>
    </ligand>
</feature>
<accession>A0A2B7WF27</accession>
<keyword evidence="4 5" id="KW-0408">Iron</keyword>
<dbReference type="AlphaFoldDB" id="A0A2B7WF27"/>
<gene>
    <name evidence="6" type="ORF">AJ79_10196</name>
</gene>
<reference evidence="6 7" key="1">
    <citation type="submission" date="2017-10" db="EMBL/GenBank/DDBJ databases">
        <title>Comparative genomics in systemic dimorphic fungi from Ajellomycetaceae.</title>
        <authorList>
            <person name="Munoz J.F."/>
            <person name="Mcewen J.G."/>
            <person name="Clay O.K."/>
            <person name="Cuomo C.A."/>
        </authorList>
    </citation>
    <scope>NUCLEOTIDE SEQUENCE [LARGE SCALE GENOMIC DNA]</scope>
    <source>
        <strain evidence="6 7">UAMH5409</strain>
    </source>
</reference>
<dbReference type="GO" id="GO:0046872">
    <property type="term" value="F:metal ion binding"/>
    <property type="evidence" value="ECO:0007669"/>
    <property type="project" value="UniProtKB-KW"/>
</dbReference>
<dbReference type="InterPro" id="IPR004294">
    <property type="entry name" value="Carotenoid_Oase"/>
</dbReference>
<dbReference type="GO" id="GO:0010436">
    <property type="term" value="F:carotenoid dioxygenase activity"/>
    <property type="evidence" value="ECO:0007669"/>
    <property type="project" value="TreeGrafter"/>
</dbReference>
<evidence type="ECO:0000256" key="3">
    <source>
        <dbReference type="ARBA" id="ARBA00023002"/>
    </source>
</evidence>
<dbReference type="OrthoDB" id="1069523at2759"/>
<feature type="binding site" evidence="5">
    <location>
        <position position="491"/>
    </location>
    <ligand>
        <name>Fe cation</name>
        <dbReference type="ChEBI" id="CHEBI:24875"/>
        <note>catalytic</note>
    </ligand>
</feature>
<dbReference type="GO" id="GO:0016121">
    <property type="term" value="P:carotene catabolic process"/>
    <property type="evidence" value="ECO:0007669"/>
    <property type="project" value="TreeGrafter"/>
</dbReference>
<evidence type="ECO:0000313" key="7">
    <source>
        <dbReference type="Proteomes" id="UP000223968"/>
    </source>
</evidence>
<evidence type="ECO:0008006" key="8">
    <source>
        <dbReference type="Google" id="ProtNLM"/>
    </source>
</evidence>
<comment type="cofactor">
    <cofactor evidence="5">
        <name>Fe(2+)</name>
        <dbReference type="ChEBI" id="CHEBI:29033"/>
    </cofactor>
    <text evidence="5">Binds 1 Fe(2+) ion per subunit.</text>
</comment>
<evidence type="ECO:0000313" key="6">
    <source>
        <dbReference type="EMBL" id="PGG95204.1"/>
    </source>
</evidence>
<keyword evidence="2 5" id="KW-0479">Metal-binding</keyword>
<feature type="binding site" evidence="5">
    <location>
        <position position="176"/>
    </location>
    <ligand>
        <name>Fe cation</name>
        <dbReference type="ChEBI" id="CHEBI:24875"/>
        <note>catalytic</note>
    </ligand>
</feature>
<keyword evidence="7" id="KW-1185">Reference proteome</keyword>
<evidence type="ECO:0000256" key="1">
    <source>
        <dbReference type="ARBA" id="ARBA00006787"/>
    </source>
</evidence>
<protein>
    <recommendedName>
        <fullName evidence="8">Carotenoid oxygenase</fullName>
    </recommendedName>
</protein>
<dbReference type="STRING" id="1447875.A0A2B7WF27"/>
<dbReference type="EMBL" id="PDNB01000380">
    <property type="protein sequence ID" value="PGG95204.1"/>
    <property type="molecule type" value="Genomic_DNA"/>
</dbReference>
<evidence type="ECO:0000256" key="4">
    <source>
        <dbReference type="ARBA" id="ARBA00023004"/>
    </source>
</evidence>
<sequence length="513" mass="58415">MAHLTPGTVFGDQYAMSAWNNDHTRFEADVYELEVIGVLPKALHGAFYRVQPDTAFPPMFGDDEVPLNGDGNVASFYIKDGHVDFKNRYIRTPKFQLERAARRALFGRYRNKFTDDPRVQNVLTRTTANTHVIYHANKLMALKEDALPFELDTETLDTLGIVDYHGTYSCPTHTAHPKADSTTGELVGYGYEAKGDGTPDIYSWTVDRHGRVTQEVLFKAPWACMIHDFWMTDNYVVFPINGLKASLEHMEKGGEHFYYDDNLDYQLLGVLPRRDAKPEDVKWFKTPRGCYAHTINGYEEENGQLVLDASVWTDCHFPFFPNSRGKKFFTDPTTLRAPVIRYRFNPNITSINEMIYPEQVLCEGVNEFGRIDDRLLGKKYSNFWALQVNPASPVHVNDHETVPAPGFNTLTHYNFETGKMQSYRHRDDTTFQEPIFVPRFDGAPPEDGYVLVLADLFREQRNHLLLFEASNIASGPIAQIKLPLKLMDGLHGSWVDGKDVDQAAKARSVEHGA</sequence>
<organism evidence="6 7">
    <name type="scientific">Helicocarpus griseus UAMH5409</name>
    <dbReference type="NCBI Taxonomy" id="1447875"/>
    <lineage>
        <taxon>Eukaryota</taxon>
        <taxon>Fungi</taxon>
        <taxon>Dikarya</taxon>
        <taxon>Ascomycota</taxon>
        <taxon>Pezizomycotina</taxon>
        <taxon>Eurotiomycetes</taxon>
        <taxon>Eurotiomycetidae</taxon>
        <taxon>Onygenales</taxon>
        <taxon>Ajellomycetaceae</taxon>
        <taxon>Helicocarpus</taxon>
    </lineage>
</organism>
<comment type="similarity">
    <text evidence="1">Belongs to the carotenoid oxygenase family.</text>
</comment>
<evidence type="ECO:0000256" key="5">
    <source>
        <dbReference type="PIRSR" id="PIRSR604294-1"/>
    </source>
</evidence>
<feature type="binding site" evidence="5">
    <location>
        <position position="293"/>
    </location>
    <ligand>
        <name>Fe cation</name>
        <dbReference type="ChEBI" id="CHEBI:24875"/>
        <note>catalytic</note>
    </ligand>
</feature>
<dbReference type="PANTHER" id="PTHR10543">
    <property type="entry name" value="BETA-CAROTENE DIOXYGENASE"/>
    <property type="match status" value="1"/>
</dbReference>
<dbReference type="Proteomes" id="UP000223968">
    <property type="component" value="Unassembled WGS sequence"/>
</dbReference>
<comment type="caution">
    <text evidence="6">The sequence shown here is derived from an EMBL/GenBank/DDBJ whole genome shotgun (WGS) entry which is preliminary data.</text>
</comment>
<dbReference type="Pfam" id="PF03055">
    <property type="entry name" value="RPE65"/>
    <property type="match status" value="1"/>
</dbReference>
<proteinExistence type="inferred from homology"/>
<evidence type="ECO:0000256" key="2">
    <source>
        <dbReference type="ARBA" id="ARBA00022723"/>
    </source>
</evidence>
<name>A0A2B7WF27_9EURO</name>
<keyword evidence="3" id="KW-0560">Oxidoreductase</keyword>
<dbReference type="PANTHER" id="PTHR10543:SF89">
    <property type="entry name" value="CAROTENOID 9,10(9',10')-CLEAVAGE DIOXYGENASE 1"/>
    <property type="match status" value="1"/>
</dbReference>